<evidence type="ECO:0000313" key="2">
    <source>
        <dbReference type="EMBL" id="GGR26365.1"/>
    </source>
</evidence>
<keyword evidence="3" id="KW-1185">Reference proteome</keyword>
<comment type="caution">
    <text evidence="2">The sequence shown here is derived from an EMBL/GenBank/DDBJ whole genome shotgun (WGS) entry which is preliminary data.</text>
</comment>
<evidence type="ECO:0000313" key="3">
    <source>
        <dbReference type="Proteomes" id="UP000610303"/>
    </source>
</evidence>
<gene>
    <name evidence="2" type="ORF">GCM10010196_19830</name>
</gene>
<reference evidence="2" key="1">
    <citation type="journal article" date="2014" name="Int. J. Syst. Evol. Microbiol.">
        <title>Complete genome sequence of Corynebacterium casei LMG S-19264T (=DSM 44701T), isolated from a smear-ripened cheese.</title>
        <authorList>
            <consortium name="US DOE Joint Genome Institute (JGI-PGF)"/>
            <person name="Walter F."/>
            <person name="Albersmeier A."/>
            <person name="Kalinowski J."/>
            <person name="Ruckert C."/>
        </authorList>
    </citation>
    <scope>NUCLEOTIDE SEQUENCE</scope>
    <source>
        <strain evidence="2">JCM 3346</strain>
    </source>
</reference>
<dbReference type="Proteomes" id="UP000610303">
    <property type="component" value="Unassembled WGS sequence"/>
</dbReference>
<sequence length="169" mass="17464">MKHSAKALVLAAALACAGCSVPGASADGAPLTRDELPPVGPSAQQTMALADGSVSLPEYQDAFARYEDCMSDAGQPLANITRGEKVIAYSVPDEAVQSGDDDRCYQREFAGVDEAWQIANEDDSFTTRLLQACLIGHGITPLESAVDVAEQAAAAGLTPDACQGYAGSL</sequence>
<organism evidence="2 3">
    <name type="scientific">Agromyces mediolanus</name>
    <name type="common">Corynebacterium mediolanum</name>
    <dbReference type="NCBI Taxonomy" id="41986"/>
    <lineage>
        <taxon>Bacteria</taxon>
        <taxon>Bacillati</taxon>
        <taxon>Actinomycetota</taxon>
        <taxon>Actinomycetes</taxon>
        <taxon>Micrococcales</taxon>
        <taxon>Microbacteriaceae</taxon>
        <taxon>Agromyces</taxon>
    </lineage>
</organism>
<accession>A0A918CJB7</accession>
<feature type="chain" id="PRO_5037114888" description="Lipoprotein" evidence="1">
    <location>
        <begin position="27"/>
        <end position="169"/>
    </location>
</feature>
<reference evidence="2" key="2">
    <citation type="submission" date="2020-09" db="EMBL/GenBank/DDBJ databases">
        <authorList>
            <person name="Sun Q."/>
            <person name="Ohkuma M."/>
        </authorList>
    </citation>
    <scope>NUCLEOTIDE SEQUENCE</scope>
    <source>
        <strain evidence="2">JCM 3346</strain>
    </source>
</reference>
<feature type="signal peptide" evidence="1">
    <location>
        <begin position="1"/>
        <end position="26"/>
    </location>
</feature>
<dbReference type="EMBL" id="BMRJ01000002">
    <property type="protein sequence ID" value="GGR26365.1"/>
    <property type="molecule type" value="Genomic_DNA"/>
</dbReference>
<protein>
    <recommendedName>
        <fullName evidence="4">Lipoprotein</fullName>
    </recommendedName>
</protein>
<name>A0A918CJB7_AGRME</name>
<proteinExistence type="predicted"/>
<dbReference type="AlphaFoldDB" id="A0A918CJB7"/>
<dbReference type="RefSeq" id="WP_189085209.1">
    <property type="nucleotide sequence ID" value="NZ_BMRJ01000002.1"/>
</dbReference>
<keyword evidence="1" id="KW-0732">Signal</keyword>
<evidence type="ECO:0008006" key="4">
    <source>
        <dbReference type="Google" id="ProtNLM"/>
    </source>
</evidence>
<evidence type="ECO:0000256" key="1">
    <source>
        <dbReference type="SAM" id="SignalP"/>
    </source>
</evidence>